<dbReference type="PANTHER" id="PTHR46797">
    <property type="entry name" value="HTH-TYPE TRANSCRIPTIONAL REGULATOR"/>
    <property type="match status" value="1"/>
</dbReference>
<dbReference type="SMART" id="SM00530">
    <property type="entry name" value="HTH_XRE"/>
    <property type="match status" value="1"/>
</dbReference>
<organism evidence="3 4">
    <name type="scientific">Candidatus Ruthenibacterium avium</name>
    <dbReference type="NCBI Taxonomy" id="2838751"/>
    <lineage>
        <taxon>Bacteria</taxon>
        <taxon>Bacillati</taxon>
        <taxon>Bacillota</taxon>
        <taxon>Clostridia</taxon>
        <taxon>Eubacteriales</taxon>
        <taxon>Oscillospiraceae</taxon>
        <taxon>Ruthenibacterium</taxon>
    </lineage>
</organism>
<proteinExistence type="predicted"/>
<protein>
    <submittedName>
        <fullName evidence="3">Helix-turn-helix domain-containing protein</fullName>
    </submittedName>
</protein>
<evidence type="ECO:0000313" key="4">
    <source>
        <dbReference type="Proteomes" id="UP000824209"/>
    </source>
</evidence>
<dbReference type="GO" id="GO:0003700">
    <property type="term" value="F:DNA-binding transcription factor activity"/>
    <property type="evidence" value="ECO:0007669"/>
    <property type="project" value="TreeGrafter"/>
</dbReference>
<dbReference type="EMBL" id="DWYA01000035">
    <property type="protein sequence ID" value="HJB39434.1"/>
    <property type="molecule type" value="Genomic_DNA"/>
</dbReference>
<keyword evidence="1" id="KW-0238">DNA-binding</keyword>
<dbReference type="Gene3D" id="1.10.260.40">
    <property type="entry name" value="lambda repressor-like DNA-binding domains"/>
    <property type="match status" value="1"/>
</dbReference>
<dbReference type="GO" id="GO:0005829">
    <property type="term" value="C:cytosol"/>
    <property type="evidence" value="ECO:0007669"/>
    <property type="project" value="TreeGrafter"/>
</dbReference>
<evidence type="ECO:0000313" key="3">
    <source>
        <dbReference type="EMBL" id="HJB39434.1"/>
    </source>
</evidence>
<dbReference type="AlphaFoldDB" id="A0A9D2M2G6"/>
<dbReference type="PROSITE" id="PS50943">
    <property type="entry name" value="HTH_CROC1"/>
    <property type="match status" value="1"/>
</dbReference>
<evidence type="ECO:0000256" key="1">
    <source>
        <dbReference type="ARBA" id="ARBA00023125"/>
    </source>
</evidence>
<dbReference type="InterPro" id="IPR001387">
    <property type="entry name" value="Cro/C1-type_HTH"/>
</dbReference>
<dbReference type="PANTHER" id="PTHR46797:SF1">
    <property type="entry name" value="METHYLPHOSPHONATE SYNTHASE"/>
    <property type="match status" value="1"/>
</dbReference>
<reference evidence="3" key="2">
    <citation type="submission" date="2021-04" db="EMBL/GenBank/DDBJ databases">
        <authorList>
            <person name="Gilroy R."/>
        </authorList>
    </citation>
    <scope>NUCLEOTIDE SEQUENCE</scope>
    <source>
        <strain evidence="3">ChiBcec8-14828</strain>
    </source>
</reference>
<reference evidence="3" key="1">
    <citation type="journal article" date="2021" name="PeerJ">
        <title>Extensive microbial diversity within the chicken gut microbiome revealed by metagenomics and culture.</title>
        <authorList>
            <person name="Gilroy R."/>
            <person name="Ravi A."/>
            <person name="Getino M."/>
            <person name="Pursley I."/>
            <person name="Horton D.L."/>
            <person name="Alikhan N.F."/>
            <person name="Baker D."/>
            <person name="Gharbi K."/>
            <person name="Hall N."/>
            <person name="Watson M."/>
            <person name="Adriaenssens E.M."/>
            <person name="Foster-Nyarko E."/>
            <person name="Jarju S."/>
            <person name="Secka A."/>
            <person name="Antonio M."/>
            <person name="Oren A."/>
            <person name="Chaudhuri R.R."/>
            <person name="La Ragione R."/>
            <person name="Hildebrand F."/>
            <person name="Pallen M.J."/>
        </authorList>
    </citation>
    <scope>NUCLEOTIDE SEQUENCE</scope>
    <source>
        <strain evidence="3">ChiBcec8-14828</strain>
    </source>
</reference>
<dbReference type="Proteomes" id="UP000824209">
    <property type="component" value="Unassembled WGS sequence"/>
</dbReference>
<dbReference type="Pfam" id="PF01381">
    <property type="entry name" value="HTH_3"/>
    <property type="match status" value="1"/>
</dbReference>
<dbReference type="CDD" id="cd00093">
    <property type="entry name" value="HTH_XRE"/>
    <property type="match status" value="1"/>
</dbReference>
<dbReference type="InterPro" id="IPR050807">
    <property type="entry name" value="TransReg_Diox_bact_type"/>
</dbReference>
<feature type="domain" description="HTH cro/C1-type" evidence="2">
    <location>
        <begin position="13"/>
        <end position="67"/>
    </location>
</feature>
<dbReference type="InterPro" id="IPR010982">
    <property type="entry name" value="Lambda_DNA-bd_dom_sf"/>
</dbReference>
<comment type="caution">
    <text evidence="3">The sequence shown here is derived from an EMBL/GenBank/DDBJ whole genome shotgun (WGS) entry which is preliminary data.</text>
</comment>
<gene>
    <name evidence="3" type="ORF">H9943_03450</name>
</gene>
<evidence type="ECO:0000259" key="2">
    <source>
        <dbReference type="PROSITE" id="PS50943"/>
    </source>
</evidence>
<name>A0A9D2M2G6_9FIRM</name>
<accession>A0A9D2M2G6</accession>
<dbReference type="GO" id="GO:0003677">
    <property type="term" value="F:DNA binding"/>
    <property type="evidence" value="ECO:0007669"/>
    <property type="project" value="UniProtKB-KW"/>
</dbReference>
<sequence>MNSEDLAKIGARIARRRKELNLMQEQVAERMNTSIQMLSNIERGKKAIKIENLLKLCSILKNSTDYLLIGQHTAQDCSGLAGKISQLTPSDYQMIEMLVDYRLKETRKHS</sequence>
<dbReference type="SUPFAM" id="SSF47413">
    <property type="entry name" value="lambda repressor-like DNA-binding domains"/>
    <property type="match status" value="1"/>
</dbReference>